<feature type="region of interest" description="Disordered" evidence="1">
    <location>
        <begin position="969"/>
        <end position="1015"/>
    </location>
</feature>
<gene>
    <name evidence="2" type="ORF">CAUPRSCDRAFT_10237</name>
</gene>
<feature type="compositionally biased region" description="Acidic residues" evidence="1">
    <location>
        <begin position="358"/>
        <end position="379"/>
    </location>
</feature>
<feature type="region of interest" description="Disordered" evidence="1">
    <location>
        <begin position="224"/>
        <end position="246"/>
    </location>
</feature>
<organism evidence="2 3">
    <name type="scientific">Caulochytrium protostelioides</name>
    <dbReference type="NCBI Taxonomy" id="1555241"/>
    <lineage>
        <taxon>Eukaryota</taxon>
        <taxon>Fungi</taxon>
        <taxon>Fungi incertae sedis</taxon>
        <taxon>Chytridiomycota</taxon>
        <taxon>Chytridiomycota incertae sedis</taxon>
        <taxon>Chytridiomycetes</taxon>
        <taxon>Caulochytriales</taxon>
        <taxon>Caulochytriaceae</taxon>
        <taxon>Caulochytrium</taxon>
    </lineage>
</organism>
<feature type="compositionally biased region" description="Low complexity" evidence="1">
    <location>
        <begin position="286"/>
        <end position="308"/>
    </location>
</feature>
<name>A0A4P9WZN4_9FUNG</name>
<dbReference type="AlphaFoldDB" id="A0A4P9WZN4"/>
<feature type="compositionally biased region" description="Polar residues" evidence="1">
    <location>
        <begin position="818"/>
        <end position="829"/>
    </location>
</feature>
<feature type="compositionally biased region" description="Polar residues" evidence="1">
    <location>
        <begin position="427"/>
        <end position="439"/>
    </location>
</feature>
<feature type="compositionally biased region" description="Low complexity" evidence="1">
    <location>
        <begin position="454"/>
        <end position="463"/>
    </location>
</feature>
<feature type="region of interest" description="Disordered" evidence="1">
    <location>
        <begin position="880"/>
        <end position="904"/>
    </location>
</feature>
<feature type="region of interest" description="Disordered" evidence="1">
    <location>
        <begin position="265"/>
        <end position="308"/>
    </location>
</feature>
<reference evidence="3" key="1">
    <citation type="journal article" date="2018" name="Nat. Microbiol.">
        <title>Leveraging single-cell genomics to expand the fungal tree of life.</title>
        <authorList>
            <person name="Ahrendt S.R."/>
            <person name="Quandt C.A."/>
            <person name="Ciobanu D."/>
            <person name="Clum A."/>
            <person name="Salamov A."/>
            <person name="Andreopoulos B."/>
            <person name="Cheng J.F."/>
            <person name="Woyke T."/>
            <person name="Pelin A."/>
            <person name="Henrissat B."/>
            <person name="Reynolds N.K."/>
            <person name="Benny G.L."/>
            <person name="Smith M.E."/>
            <person name="James T.Y."/>
            <person name="Grigoriev I.V."/>
        </authorList>
    </citation>
    <scope>NUCLEOTIDE SEQUENCE [LARGE SCALE GENOMIC DNA]</scope>
    <source>
        <strain evidence="3">ATCC 52028</strain>
    </source>
</reference>
<feature type="region of interest" description="Disordered" evidence="1">
    <location>
        <begin position="682"/>
        <end position="721"/>
    </location>
</feature>
<dbReference type="Proteomes" id="UP000268535">
    <property type="component" value="Unassembled WGS sequence"/>
</dbReference>
<feature type="compositionally biased region" description="Polar residues" evidence="1">
    <location>
        <begin position="789"/>
        <end position="811"/>
    </location>
</feature>
<evidence type="ECO:0000313" key="2">
    <source>
        <dbReference type="EMBL" id="RKO98132.1"/>
    </source>
</evidence>
<feature type="compositionally biased region" description="Acidic residues" evidence="1">
    <location>
        <begin position="137"/>
        <end position="176"/>
    </location>
</feature>
<feature type="compositionally biased region" description="Low complexity" evidence="1">
    <location>
        <begin position="224"/>
        <end position="241"/>
    </location>
</feature>
<feature type="region of interest" description="Disordered" evidence="1">
    <location>
        <begin position="408"/>
        <end position="470"/>
    </location>
</feature>
<feature type="region of interest" description="Disordered" evidence="1">
    <location>
        <begin position="127"/>
        <end position="191"/>
    </location>
</feature>
<protein>
    <submittedName>
        <fullName evidence="2">Uncharacterized protein</fullName>
    </submittedName>
</protein>
<feature type="compositionally biased region" description="Low complexity" evidence="1">
    <location>
        <begin position="988"/>
        <end position="1015"/>
    </location>
</feature>
<evidence type="ECO:0000256" key="1">
    <source>
        <dbReference type="SAM" id="MobiDB-lite"/>
    </source>
</evidence>
<dbReference type="EMBL" id="ML009113">
    <property type="protein sequence ID" value="RKO98132.1"/>
    <property type="molecule type" value="Genomic_DNA"/>
</dbReference>
<evidence type="ECO:0000313" key="3">
    <source>
        <dbReference type="Proteomes" id="UP000268535"/>
    </source>
</evidence>
<proteinExistence type="predicted"/>
<feature type="region of interest" description="Disordered" evidence="1">
    <location>
        <begin position="759"/>
        <end position="830"/>
    </location>
</feature>
<sequence length="1015" mass="108724">MDALDGQQGPLGIMDCPADAGPGALALTSPRVVSKPSTHTMKWKTLMTSPHCALQRHDRTAKYHNVEQFRIATRSWPRYAFAAHNDEEMILATWKYVHQQILPSIVGKVSHKRLVHTIRALLANHGDALHPANGCDTDPDDLLMMEPDNDELSDDEEDDDVEVIDNDEESSLSDDESCPRRANGTMSVHPSLASKYDASEIQEMHRILDQQLVPKTNADLYPRQSATASAAPPSQQPATTAKSRNSWSLSFRTSRIHRGFKVATRHVGSSVEEPVATASSHRSDLPASSTVTRSAASSSGSTIPSAPPATAALAVPRVAHPMTVPSKERHSSPPSPMFHLAEDDDVDDREVDERNLDMDLEDHDGDVSAVEEDERDDAESYERQQMLLGDPLPPFEQVVSDTIRRSPSLEIMPGGADGPFLRRPPASLSTPAVSMTTVTGPPPSGTRMDGPSGGSSSSNARVSHGSRDNSTFSVGSSIMIPQRPASPITPGVLVNSPEAGTLPTSQAASAAARSNTSMGLLISLLQQWSELASFYFKAFVRNPIEKRQAPVTMNRMMADALLFVGLLVYPSAEWMVPRKKDSNGNVPSTRVRQRLTLEYIRETHNVRQRRRVLMYLTGYMILMRCVSFDFWVFLMLASNAVCLWVIKNSRLFSISMAKRSLKNRVGWAKQYFGGWIGAGGSGQSPMGGTQSAADPSGISTSKRHGRPELRHHESGSDPNDPFMNEEYFSLGSFGLPAFLTGEDVSISTALQDPSAFGELSSDHLSHLSGSGSALYPTKPPHLHHAGTPGSLNTGSTQPTTSANLQRSQASHSGEAGRGTTNPASMSSLSAIGVPSRLKQRLFIRSRKPAPATATASPPISAAPCLPVTAGPPLPPSALPICDAASSSTTKSQHARRRSDGSFGLSFSSARTRAAVVVPTMTTTTYASSPPGAIPACAPLHTSSFALEGNPTNEKRMLVVLSTESAVPPLGWSPNGTTASLPKVPLELPQPASITPTTPASTAAARSAADQTAQRS</sequence>
<accession>A0A4P9WZN4</accession>
<feature type="compositionally biased region" description="Basic and acidic residues" evidence="1">
    <location>
        <begin position="706"/>
        <end position="715"/>
    </location>
</feature>
<feature type="region of interest" description="Disordered" evidence="1">
    <location>
        <begin position="323"/>
        <end position="381"/>
    </location>
</feature>